<dbReference type="InterPro" id="IPR050623">
    <property type="entry name" value="Glucan_succinyl_AcylTrfase"/>
</dbReference>
<feature type="transmembrane region" description="Helical" evidence="1">
    <location>
        <begin position="309"/>
        <end position="329"/>
    </location>
</feature>
<feature type="transmembrane region" description="Helical" evidence="1">
    <location>
        <begin position="213"/>
        <end position="233"/>
    </location>
</feature>
<feature type="transmembrane region" description="Helical" evidence="1">
    <location>
        <begin position="56"/>
        <end position="77"/>
    </location>
</feature>
<feature type="transmembrane region" description="Helical" evidence="1">
    <location>
        <begin position="281"/>
        <end position="297"/>
    </location>
</feature>
<keyword evidence="1" id="KW-1133">Transmembrane helix</keyword>
<feature type="domain" description="Acyltransferase 3" evidence="2">
    <location>
        <begin position="8"/>
        <end position="355"/>
    </location>
</feature>
<dbReference type="EMBL" id="JBHULE010000019">
    <property type="protein sequence ID" value="MFD2563196.1"/>
    <property type="molecule type" value="Genomic_DNA"/>
</dbReference>
<accession>A0ABW5LH92</accession>
<keyword evidence="1" id="KW-0472">Membrane</keyword>
<keyword evidence="3" id="KW-0012">Acyltransferase</keyword>
<evidence type="ECO:0000256" key="1">
    <source>
        <dbReference type="SAM" id="Phobius"/>
    </source>
</evidence>
<keyword evidence="1" id="KW-0812">Transmembrane</keyword>
<feature type="transmembrane region" description="Helical" evidence="1">
    <location>
        <begin position="181"/>
        <end position="201"/>
    </location>
</feature>
<keyword evidence="4" id="KW-1185">Reference proteome</keyword>
<evidence type="ECO:0000313" key="3">
    <source>
        <dbReference type="EMBL" id="MFD2563196.1"/>
    </source>
</evidence>
<dbReference type="GO" id="GO:0016746">
    <property type="term" value="F:acyltransferase activity"/>
    <property type="evidence" value="ECO:0007669"/>
    <property type="project" value="UniProtKB-KW"/>
</dbReference>
<dbReference type="Pfam" id="PF01757">
    <property type="entry name" value="Acyl_transf_3"/>
    <property type="match status" value="1"/>
</dbReference>
<evidence type="ECO:0000313" key="4">
    <source>
        <dbReference type="Proteomes" id="UP001597319"/>
    </source>
</evidence>
<keyword evidence="3" id="KW-0808">Transferase</keyword>
<feature type="transmembrane region" description="Helical" evidence="1">
    <location>
        <begin position="335"/>
        <end position="354"/>
    </location>
</feature>
<dbReference type="InterPro" id="IPR002656">
    <property type="entry name" value="Acyl_transf_3_dom"/>
</dbReference>
<feature type="transmembrane region" description="Helical" evidence="1">
    <location>
        <begin position="245"/>
        <end position="261"/>
    </location>
</feature>
<gene>
    <name evidence="3" type="ORF">ACFSR1_11015</name>
</gene>
<feature type="transmembrane region" description="Helical" evidence="1">
    <location>
        <begin position="12"/>
        <end position="36"/>
    </location>
</feature>
<organism evidence="3 4">
    <name type="scientific">Aquimarina rubra</name>
    <dbReference type="NCBI Taxonomy" id="1920033"/>
    <lineage>
        <taxon>Bacteria</taxon>
        <taxon>Pseudomonadati</taxon>
        <taxon>Bacteroidota</taxon>
        <taxon>Flavobacteriia</taxon>
        <taxon>Flavobacteriales</taxon>
        <taxon>Flavobacteriaceae</taxon>
        <taxon>Aquimarina</taxon>
    </lineage>
</organism>
<reference evidence="4" key="1">
    <citation type="journal article" date="2019" name="Int. J. Syst. Evol. Microbiol.">
        <title>The Global Catalogue of Microorganisms (GCM) 10K type strain sequencing project: providing services to taxonomists for standard genome sequencing and annotation.</title>
        <authorList>
            <consortium name="The Broad Institute Genomics Platform"/>
            <consortium name="The Broad Institute Genome Sequencing Center for Infectious Disease"/>
            <person name="Wu L."/>
            <person name="Ma J."/>
        </authorList>
    </citation>
    <scope>NUCLEOTIDE SEQUENCE [LARGE SCALE GENOMIC DNA]</scope>
    <source>
        <strain evidence="4">KCTC 52274</strain>
    </source>
</reference>
<comment type="caution">
    <text evidence="3">The sequence shown here is derived from an EMBL/GenBank/DDBJ whole genome shotgun (WGS) entry which is preliminary data.</text>
</comment>
<feature type="transmembrane region" description="Helical" evidence="1">
    <location>
        <begin position="89"/>
        <end position="107"/>
    </location>
</feature>
<sequence length="376" mass="44649">MNKKIRRYDLDWLRVIVFGLLIFYHVGMFFVPWGWHIKNNITYDWIRWPMLFLNQWRLPILFVISGMGTFYALSYRNIRQFNWERIKRLLIPLLFGMLLIVPPQIYFERLANNQFSGSYVEYFTTEAFIGVYPEGNISWHHLWFLPYLLVFSIILSPLFIKIKRNAPGFTNWMRRQIQKPYGLYLFIIPLYLFEVAIEPFFDITHDLINDWFNFINSLAFFLFGFILISSGEAFWKSLNRIKSKALLIGIIAFSIQLFIWIQGKDSLLIHCTEALVKVANLWSWILVILGYGAKFLNTKSNLLAYCNRAVYPFYILHQTITITIGYYIMNLEWGFLPKFMILVIGTFGGSWIIYHCIILKIPVLHPLFGLKKPNSY</sequence>
<proteinExistence type="predicted"/>
<dbReference type="RefSeq" id="WP_378292422.1">
    <property type="nucleotide sequence ID" value="NZ_JBHULE010000019.1"/>
</dbReference>
<protein>
    <submittedName>
        <fullName evidence="3">Acyltransferase family protein</fullName>
    </submittedName>
</protein>
<evidence type="ECO:0000259" key="2">
    <source>
        <dbReference type="Pfam" id="PF01757"/>
    </source>
</evidence>
<dbReference type="Proteomes" id="UP001597319">
    <property type="component" value="Unassembled WGS sequence"/>
</dbReference>
<feature type="transmembrane region" description="Helical" evidence="1">
    <location>
        <begin position="142"/>
        <end position="160"/>
    </location>
</feature>
<name>A0ABW5LH92_9FLAO</name>
<dbReference type="PANTHER" id="PTHR36927">
    <property type="entry name" value="BLR4337 PROTEIN"/>
    <property type="match status" value="1"/>
</dbReference>
<dbReference type="PANTHER" id="PTHR36927:SF3">
    <property type="entry name" value="GLUCANS BIOSYNTHESIS PROTEIN C"/>
    <property type="match status" value="1"/>
</dbReference>